<dbReference type="PANTHER" id="PTHR42748">
    <property type="entry name" value="NITROGEN METABOLITE REPRESSION PROTEIN NMRA FAMILY MEMBER"/>
    <property type="match status" value="1"/>
</dbReference>
<dbReference type="RefSeq" id="WP_311728930.1">
    <property type="nucleotide sequence ID" value="NZ_JAVRFD010000026.1"/>
</dbReference>
<dbReference type="Proteomes" id="UP001180754">
    <property type="component" value="Unassembled WGS sequence"/>
</dbReference>
<evidence type="ECO:0000259" key="3">
    <source>
        <dbReference type="Pfam" id="PF05368"/>
    </source>
</evidence>
<comment type="caution">
    <text evidence="4">The sequence shown here is derived from an EMBL/GenBank/DDBJ whole genome shotgun (WGS) entry which is preliminary data.</text>
</comment>
<dbReference type="Gene3D" id="3.90.25.10">
    <property type="entry name" value="UDP-galactose 4-epimerase, domain 1"/>
    <property type="match status" value="1"/>
</dbReference>
<sequence>MTQIIDQLPVAVTGATGAQGGATARALLRLGRPVRALTRDPASPAAAELRALGADVVRADFDDQDSLAAALAGTAALFAMSTPFGSDLSAEVRQGIALLDAAAAAGVRHTVFTSAANADRSTGIPHFESKWRIERHLATLDMPWTVIGPGAFMENYANGWTTRSLREGVFPLPMPPGRPLPVIAARDIGAFAALALTRPAEFAGRRIDIASQWRTPEQIAAAISAASGRQIRFQEVPLAVAETYSDDLAAMFRYFQETGLDVDIDGLHRDHPGVGWHTLEKWAAGRAWDL</sequence>
<comment type="similarity">
    <text evidence="1">Belongs to the NmrA-type oxidoreductase family.</text>
</comment>
<dbReference type="SUPFAM" id="SSF51735">
    <property type="entry name" value="NAD(P)-binding Rossmann-fold domains"/>
    <property type="match status" value="1"/>
</dbReference>
<dbReference type="Pfam" id="PF05368">
    <property type="entry name" value="NmrA"/>
    <property type="match status" value="1"/>
</dbReference>
<gene>
    <name evidence="4" type="ORF">RND15_37550</name>
</gene>
<dbReference type="Gene3D" id="3.40.50.720">
    <property type="entry name" value="NAD(P)-binding Rossmann-like Domain"/>
    <property type="match status" value="1"/>
</dbReference>
<name>A0ABU2XR11_9ACTN</name>
<dbReference type="InterPro" id="IPR036291">
    <property type="entry name" value="NAD(P)-bd_dom_sf"/>
</dbReference>
<dbReference type="InterPro" id="IPR008030">
    <property type="entry name" value="NmrA-like"/>
</dbReference>
<organism evidence="4 5">
    <name type="scientific">Streptomyces lonegramiae</name>
    <dbReference type="NCBI Taxonomy" id="3075524"/>
    <lineage>
        <taxon>Bacteria</taxon>
        <taxon>Bacillati</taxon>
        <taxon>Actinomycetota</taxon>
        <taxon>Actinomycetes</taxon>
        <taxon>Kitasatosporales</taxon>
        <taxon>Streptomycetaceae</taxon>
        <taxon>Streptomyces</taxon>
    </lineage>
</organism>
<proteinExistence type="inferred from homology"/>
<keyword evidence="5" id="KW-1185">Reference proteome</keyword>
<evidence type="ECO:0000256" key="2">
    <source>
        <dbReference type="ARBA" id="ARBA00022857"/>
    </source>
</evidence>
<evidence type="ECO:0000313" key="5">
    <source>
        <dbReference type="Proteomes" id="UP001180754"/>
    </source>
</evidence>
<dbReference type="PANTHER" id="PTHR42748:SF7">
    <property type="entry name" value="NMRA LIKE REDOX SENSOR 1-RELATED"/>
    <property type="match status" value="1"/>
</dbReference>
<reference evidence="4" key="1">
    <citation type="submission" date="2024-05" db="EMBL/GenBank/DDBJ databases">
        <title>30 novel species of actinomycetes from the DSMZ collection.</title>
        <authorList>
            <person name="Nouioui I."/>
        </authorList>
    </citation>
    <scope>NUCLEOTIDE SEQUENCE</scope>
    <source>
        <strain evidence="4">DSM 41529</strain>
    </source>
</reference>
<evidence type="ECO:0000256" key="1">
    <source>
        <dbReference type="ARBA" id="ARBA00006328"/>
    </source>
</evidence>
<keyword evidence="2" id="KW-0521">NADP</keyword>
<dbReference type="EMBL" id="JAVRFD010000026">
    <property type="protein sequence ID" value="MDT0548358.1"/>
    <property type="molecule type" value="Genomic_DNA"/>
</dbReference>
<evidence type="ECO:0000313" key="4">
    <source>
        <dbReference type="EMBL" id="MDT0548358.1"/>
    </source>
</evidence>
<dbReference type="InterPro" id="IPR051164">
    <property type="entry name" value="NmrA-like_oxidored"/>
</dbReference>
<feature type="domain" description="NmrA-like" evidence="3">
    <location>
        <begin position="10"/>
        <end position="266"/>
    </location>
</feature>
<accession>A0ABU2XR11</accession>
<protein>
    <submittedName>
        <fullName evidence="4">NmrA/HSCARG family protein</fullName>
    </submittedName>
</protein>
<dbReference type="CDD" id="cd05251">
    <property type="entry name" value="NmrA_like_SDR_a"/>
    <property type="match status" value="1"/>
</dbReference>